<dbReference type="GO" id="GO:0000978">
    <property type="term" value="F:RNA polymerase II cis-regulatory region sequence-specific DNA binding"/>
    <property type="evidence" value="ECO:0007669"/>
    <property type="project" value="TreeGrafter"/>
</dbReference>
<dbReference type="PANTHER" id="PTHR14003">
    <property type="entry name" value="TRANSCRIPTIONAL REPRESSOR PROTEIN YY"/>
    <property type="match status" value="1"/>
</dbReference>
<evidence type="ECO:0000256" key="5">
    <source>
        <dbReference type="PROSITE-ProRule" id="PRU00042"/>
    </source>
</evidence>
<dbReference type="PROSITE" id="PS50157">
    <property type="entry name" value="ZINC_FINGER_C2H2_2"/>
    <property type="match status" value="2"/>
</dbReference>
<dbReference type="GO" id="GO:0000785">
    <property type="term" value="C:chromatin"/>
    <property type="evidence" value="ECO:0007669"/>
    <property type="project" value="TreeGrafter"/>
</dbReference>
<keyword evidence="1" id="KW-0479">Metal-binding</keyword>
<feature type="region of interest" description="Disordered" evidence="6">
    <location>
        <begin position="288"/>
        <end position="355"/>
    </location>
</feature>
<dbReference type="Pfam" id="PF00096">
    <property type="entry name" value="zf-C2H2"/>
    <property type="match status" value="2"/>
</dbReference>
<accession>A0A4Y9Z0S2</accession>
<protein>
    <recommendedName>
        <fullName evidence="7">C2H2-type domain-containing protein</fullName>
    </recommendedName>
</protein>
<keyword evidence="3 5" id="KW-0863">Zinc-finger</keyword>
<reference evidence="8 9" key="1">
    <citation type="submission" date="2019-01" db="EMBL/GenBank/DDBJ databases">
        <title>Genome sequencing of the rare red list fungi Fomitopsis rosea.</title>
        <authorList>
            <person name="Buettner E."/>
            <person name="Kellner H."/>
        </authorList>
    </citation>
    <scope>NUCLEOTIDE SEQUENCE [LARGE SCALE GENOMIC DNA]</scope>
    <source>
        <strain evidence="8 9">DSM 105464</strain>
    </source>
</reference>
<evidence type="ECO:0000256" key="2">
    <source>
        <dbReference type="ARBA" id="ARBA00022737"/>
    </source>
</evidence>
<dbReference type="SUPFAM" id="SSF57667">
    <property type="entry name" value="beta-beta-alpha zinc fingers"/>
    <property type="match status" value="1"/>
</dbReference>
<evidence type="ECO:0000313" key="9">
    <source>
        <dbReference type="Proteomes" id="UP000298390"/>
    </source>
</evidence>
<organism evidence="8 9">
    <name type="scientific">Rhodofomes roseus</name>
    <dbReference type="NCBI Taxonomy" id="34475"/>
    <lineage>
        <taxon>Eukaryota</taxon>
        <taxon>Fungi</taxon>
        <taxon>Dikarya</taxon>
        <taxon>Basidiomycota</taxon>
        <taxon>Agaricomycotina</taxon>
        <taxon>Agaricomycetes</taxon>
        <taxon>Polyporales</taxon>
        <taxon>Rhodofomes</taxon>
    </lineage>
</organism>
<sequence>MSPPHSPKNISLPSINELFPGADEIQVRLQAPMAQESLEATMYTRQRAFHPVLTAELHVPGLVAVRTQDVVASSSNVPDSYRNTVPGAFGYAGCGPDQSMSLVTKAKPTFRVELRVSEHGLSVPPYERFPRPDEHKTPAPYPPSFSANPYLSGGAVSAGSSQGLRGPQSPQDGPPGSEEKRHCCPHCNKRFNRPSSLNIHVNTHTGAKPFVCSYPGCNRRFNVNSNMRRHYRNHLTSRRRDAVARLIQHPSGSAHSPPLSASPSRSPEPVYSPGSSYRYSLAPYPLEHSASYSDPEEYDTGRSPPPNSTRHHPYAPPRPSPPSPRLRGQRQARDARAPPCPVGVPESNLREDRDRVQCRLRSNSSPMPRYREDRTLRHAEPVCDRPGCSCNARPVSTALRPAFPEYLPPSQAGGERSRPYGP</sequence>
<dbReference type="GO" id="GO:0005667">
    <property type="term" value="C:transcription regulator complex"/>
    <property type="evidence" value="ECO:0007669"/>
    <property type="project" value="TreeGrafter"/>
</dbReference>
<dbReference type="EMBL" id="SEKV01000049">
    <property type="protein sequence ID" value="TFY67617.1"/>
    <property type="molecule type" value="Genomic_DNA"/>
</dbReference>
<feature type="compositionally biased region" description="Pro residues" evidence="6">
    <location>
        <begin position="314"/>
        <end position="324"/>
    </location>
</feature>
<evidence type="ECO:0000256" key="3">
    <source>
        <dbReference type="ARBA" id="ARBA00022771"/>
    </source>
</evidence>
<feature type="domain" description="C2H2-type" evidence="7">
    <location>
        <begin position="182"/>
        <end position="209"/>
    </location>
</feature>
<dbReference type="Proteomes" id="UP000298390">
    <property type="component" value="Unassembled WGS sequence"/>
</dbReference>
<gene>
    <name evidence="8" type="ORF">EVJ58_g1521</name>
</gene>
<evidence type="ECO:0000259" key="7">
    <source>
        <dbReference type="PROSITE" id="PS50157"/>
    </source>
</evidence>
<feature type="compositionally biased region" description="Low complexity" evidence="6">
    <location>
        <begin position="250"/>
        <end position="269"/>
    </location>
</feature>
<feature type="domain" description="C2H2-type" evidence="7">
    <location>
        <begin position="210"/>
        <end position="239"/>
    </location>
</feature>
<dbReference type="Gene3D" id="3.30.160.60">
    <property type="entry name" value="Classic Zinc Finger"/>
    <property type="match status" value="2"/>
</dbReference>
<proteinExistence type="predicted"/>
<dbReference type="GO" id="GO:0031519">
    <property type="term" value="C:PcG protein complex"/>
    <property type="evidence" value="ECO:0007669"/>
    <property type="project" value="TreeGrafter"/>
</dbReference>
<dbReference type="GO" id="GO:0000981">
    <property type="term" value="F:DNA-binding transcription factor activity, RNA polymerase II-specific"/>
    <property type="evidence" value="ECO:0007669"/>
    <property type="project" value="TreeGrafter"/>
</dbReference>
<dbReference type="FunFam" id="3.30.160.60:FF:000100">
    <property type="entry name" value="Zinc finger 45-like"/>
    <property type="match status" value="1"/>
</dbReference>
<evidence type="ECO:0000256" key="6">
    <source>
        <dbReference type="SAM" id="MobiDB-lite"/>
    </source>
</evidence>
<dbReference type="PROSITE" id="PS00028">
    <property type="entry name" value="ZINC_FINGER_C2H2_1"/>
    <property type="match status" value="2"/>
</dbReference>
<name>A0A4Y9Z0S2_9APHY</name>
<feature type="compositionally biased region" description="Basic and acidic residues" evidence="6">
    <location>
        <begin position="128"/>
        <end position="137"/>
    </location>
</feature>
<feature type="compositionally biased region" description="Low complexity" evidence="6">
    <location>
        <begin position="152"/>
        <end position="176"/>
    </location>
</feature>
<dbReference type="InterPro" id="IPR036236">
    <property type="entry name" value="Znf_C2H2_sf"/>
</dbReference>
<dbReference type="STRING" id="34475.A0A4Y9Z0S2"/>
<comment type="caution">
    <text evidence="8">The sequence shown here is derived from an EMBL/GenBank/DDBJ whole genome shotgun (WGS) entry which is preliminary data.</text>
</comment>
<dbReference type="GO" id="GO:0008270">
    <property type="term" value="F:zinc ion binding"/>
    <property type="evidence" value="ECO:0007669"/>
    <property type="project" value="UniProtKB-KW"/>
</dbReference>
<evidence type="ECO:0000313" key="8">
    <source>
        <dbReference type="EMBL" id="TFY67617.1"/>
    </source>
</evidence>
<keyword evidence="4" id="KW-0862">Zinc</keyword>
<feature type="region of interest" description="Disordered" evidence="6">
    <location>
        <begin position="250"/>
        <end position="274"/>
    </location>
</feature>
<dbReference type="AlphaFoldDB" id="A0A4Y9Z0S2"/>
<dbReference type="InterPro" id="IPR013087">
    <property type="entry name" value="Znf_C2H2_type"/>
</dbReference>
<dbReference type="SMART" id="SM00355">
    <property type="entry name" value="ZnF_C2H2"/>
    <property type="match status" value="2"/>
</dbReference>
<evidence type="ECO:0000256" key="1">
    <source>
        <dbReference type="ARBA" id="ARBA00022723"/>
    </source>
</evidence>
<feature type="region of interest" description="Disordered" evidence="6">
    <location>
        <begin position="122"/>
        <end position="181"/>
    </location>
</feature>
<keyword evidence="2" id="KW-0677">Repeat</keyword>
<dbReference type="PANTHER" id="PTHR14003:SF19">
    <property type="entry name" value="YY2 TRANSCRIPTION FACTOR"/>
    <property type="match status" value="1"/>
</dbReference>
<evidence type="ECO:0000256" key="4">
    <source>
        <dbReference type="ARBA" id="ARBA00022833"/>
    </source>
</evidence>
<feature type="region of interest" description="Disordered" evidence="6">
    <location>
        <begin position="399"/>
        <end position="422"/>
    </location>
</feature>